<reference evidence="3" key="1">
    <citation type="submission" date="2018-05" db="EMBL/GenBank/DDBJ databases">
        <title>Genome Sequencing of selected type strains of the family Eggerthellaceae.</title>
        <authorList>
            <person name="Danylec N."/>
            <person name="Stoll D.A."/>
            <person name="Doetsch A."/>
            <person name="Huch M."/>
        </authorList>
    </citation>
    <scope>NUCLEOTIDE SEQUENCE [LARGE SCALE GENOMIC DNA]</scope>
    <source>
        <strain evidence="3">DSM 16106</strain>
    </source>
</reference>
<organism evidence="2 3">
    <name type="scientific">Paraeggerthella hongkongensis</name>
    <dbReference type="NCBI Taxonomy" id="230658"/>
    <lineage>
        <taxon>Bacteria</taxon>
        <taxon>Bacillati</taxon>
        <taxon>Actinomycetota</taxon>
        <taxon>Coriobacteriia</taxon>
        <taxon>Eggerthellales</taxon>
        <taxon>Eggerthellaceae</taxon>
        <taxon>Paraeggerthella</taxon>
    </lineage>
</organism>
<dbReference type="AlphaFoldDB" id="A0A3N0BJ70"/>
<keyword evidence="1" id="KW-0732">Signal</keyword>
<protein>
    <recommendedName>
        <fullName evidence="4">DUF5105 domain-containing protein</fullName>
    </recommendedName>
</protein>
<feature type="signal peptide" evidence="1">
    <location>
        <begin position="1"/>
        <end position="22"/>
    </location>
</feature>
<dbReference type="RefSeq" id="WP_123191259.1">
    <property type="nucleotide sequence ID" value="NZ_QICD01000002.1"/>
</dbReference>
<name>A0A3N0BJ70_9ACTN</name>
<dbReference type="Proteomes" id="UP000278632">
    <property type="component" value="Unassembled WGS sequence"/>
</dbReference>
<accession>A0A3N0BJ70</accession>
<feature type="chain" id="PRO_5017991182" description="DUF5105 domain-containing protein" evidence="1">
    <location>
        <begin position="23"/>
        <end position="187"/>
    </location>
</feature>
<gene>
    <name evidence="2" type="ORF">DMP08_01575</name>
</gene>
<keyword evidence="3" id="KW-1185">Reference proteome</keyword>
<evidence type="ECO:0000256" key="1">
    <source>
        <dbReference type="SAM" id="SignalP"/>
    </source>
</evidence>
<comment type="caution">
    <text evidence="2">The sequence shown here is derived from an EMBL/GenBank/DDBJ whole genome shotgun (WGS) entry which is preliminary data.</text>
</comment>
<proteinExistence type="predicted"/>
<dbReference type="OrthoDB" id="3182075at2"/>
<evidence type="ECO:0008006" key="4">
    <source>
        <dbReference type="Google" id="ProtNLM"/>
    </source>
</evidence>
<dbReference type="EMBL" id="QICD01000002">
    <property type="protein sequence ID" value="RNL48334.1"/>
    <property type="molecule type" value="Genomic_DNA"/>
</dbReference>
<evidence type="ECO:0000313" key="2">
    <source>
        <dbReference type="EMBL" id="RNL48334.1"/>
    </source>
</evidence>
<sequence length="187" mass="19788">MKIRNAFVACAAAMFMAFGAVALTGCGPSDEEIIREGVIEQLEAIKTLDPALLDELATGAGTAEMAAYGIDPKEFVTSYLAGFDYRVDSVTVDGDKAQASVVLTCKNLKEFEKGFAEATQALASDETVANMTEAEITSKIGQIIMDTLGTLQPAETAPITIGYELKDDAWMPDSNAEQAVSNALFGN</sequence>
<evidence type="ECO:0000313" key="3">
    <source>
        <dbReference type="Proteomes" id="UP000278632"/>
    </source>
</evidence>
<dbReference type="PROSITE" id="PS51257">
    <property type="entry name" value="PROKAR_LIPOPROTEIN"/>
    <property type="match status" value="1"/>
</dbReference>